<reference evidence="9 10" key="1">
    <citation type="submission" date="2011-02" db="EMBL/GenBank/DDBJ databases">
        <title>The Genome Sequence of Sphaeroforma arctica JP610.</title>
        <authorList>
            <consortium name="The Broad Institute Genome Sequencing Platform"/>
            <person name="Russ C."/>
            <person name="Cuomo C."/>
            <person name="Young S.K."/>
            <person name="Zeng Q."/>
            <person name="Gargeya S."/>
            <person name="Alvarado L."/>
            <person name="Berlin A."/>
            <person name="Chapman S.B."/>
            <person name="Chen Z."/>
            <person name="Freedman E."/>
            <person name="Gellesch M."/>
            <person name="Goldberg J."/>
            <person name="Griggs A."/>
            <person name="Gujja S."/>
            <person name="Heilman E."/>
            <person name="Heiman D."/>
            <person name="Howarth C."/>
            <person name="Mehta T."/>
            <person name="Neiman D."/>
            <person name="Pearson M."/>
            <person name="Roberts A."/>
            <person name="Saif S."/>
            <person name="Shea T."/>
            <person name="Shenoy N."/>
            <person name="Sisk P."/>
            <person name="Stolte C."/>
            <person name="Sykes S."/>
            <person name="White J."/>
            <person name="Yandava C."/>
            <person name="Burger G."/>
            <person name="Gray M.W."/>
            <person name="Holland P.W.H."/>
            <person name="King N."/>
            <person name="Lang F.B.F."/>
            <person name="Roger A.J."/>
            <person name="Ruiz-Trillo I."/>
            <person name="Haas B."/>
            <person name="Nusbaum C."/>
            <person name="Birren B."/>
        </authorList>
    </citation>
    <scope>NUCLEOTIDE SEQUENCE [LARGE SCALE GENOMIC DNA]</scope>
    <source>
        <strain evidence="9 10">JP610</strain>
    </source>
</reference>
<dbReference type="PRINTS" id="PR00971">
    <property type="entry name" value="RIBOSOMALS10"/>
</dbReference>
<dbReference type="InterPro" id="IPR027486">
    <property type="entry name" value="Ribosomal_uS10_dom"/>
</dbReference>
<name>A0A0L0F8H7_9EUKA</name>
<dbReference type="GeneID" id="25914922"/>
<evidence type="ECO:0000256" key="6">
    <source>
        <dbReference type="ARBA" id="ARBA00035261"/>
    </source>
</evidence>
<dbReference type="InterPro" id="IPR036838">
    <property type="entry name" value="Ribosomal_uS10_dom_sf"/>
</dbReference>
<evidence type="ECO:0000256" key="3">
    <source>
        <dbReference type="ARBA" id="ARBA00022980"/>
    </source>
</evidence>
<dbReference type="EMBL" id="KQ246196">
    <property type="protein sequence ID" value="KNC73020.1"/>
    <property type="molecule type" value="Genomic_DNA"/>
</dbReference>
<evidence type="ECO:0000256" key="7">
    <source>
        <dbReference type="ARBA" id="ARBA00035544"/>
    </source>
</evidence>
<sequence>MHTKYRMWYHLGCVLYTKYQSSLYLRQSIKVSGIDHTILDSFIVYIQRLAKAFNIEVSGRVPLPTKIKKIVLLKSPHVSKQHRRTFAGITHRRLIQIYNCSDETLDFFMDTLTDKMPPGCMMSAT</sequence>
<dbReference type="Pfam" id="PF00338">
    <property type="entry name" value="Ribosomal_S10"/>
    <property type="match status" value="1"/>
</dbReference>
<keyword evidence="10" id="KW-1185">Reference proteome</keyword>
<evidence type="ECO:0000313" key="9">
    <source>
        <dbReference type="EMBL" id="KNC73020.1"/>
    </source>
</evidence>
<dbReference type="GO" id="GO:0006412">
    <property type="term" value="P:translation"/>
    <property type="evidence" value="ECO:0007669"/>
    <property type="project" value="InterPro"/>
</dbReference>
<comment type="similarity">
    <text evidence="2">Belongs to the universal ribosomal protein uS10 family.</text>
</comment>
<dbReference type="PANTHER" id="PTHR13334:SF4">
    <property type="entry name" value="SMALL RIBOSOMAL SUBUNIT PROTEIN US10M"/>
    <property type="match status" value="1"/>
</dbReference>
<feature type="non-terminal residue" evidence="9">
    <location>
        <position position="125"/>
    </location>
</feature>
<dbReference type="HAMAP" id="MF_00508">
    <property type="entry name" value="Ribosomal_uS10"/>
    <property type="match status" value="1"/>
</dbReference>
<comment type="subcellular location">
    <subcellularLocation>
        <location evidence="1">Mitochondrion</location>
    </subcellularLocation>
</comment>
<dbReference type="SUPFAM" id="SSF54999">
    <property type="entry name" value="Ribosomal protein S10"/>
    <property type="match status" value="1"/>
</dbReference>
<dbReference type="NCBIfam" id="TIGR01049">
    <property type="entry name" value="rpsJ_bact"/>
    <property type="match status" value="1"/>
</dbReference>
<dbReference type="RefSeq" id="XP_014146922.1">
    <property type="nucleotide sequence ID" value="XM_014291447.1"/>
</dbReference>
<dbReference type="Gene3D" id="3.30.70.600">
    <property type="entry name" value="Ribosomal protein S10 domain"/>
    <property type="match status" value="1"/>
</dbReference>
<keyword evidence="4" id="KW-0496">Mitochondrion</keyword>
<organism evidence="9 10">
    <name type="scientific">Sphaeroforma arctica JP610</name>
    <dbReference type="NCBI Taxonomy" id="667725"/>
    <lineage>
        <taxon>Eukaryota</taxon>
        <taxon>Ichthyosporea</taxon>
        <taxon>Ichthyophonida</taxon>
        <taxon>Sphaeroforma</taxon>
    </lineage>
</organism>
<dbReference type="OrthoDB" id="366214at2759"/>
<proteinExistence type="inferred from homology"/>
<dbReference type="InterPro" id="IPR001848">
    <property type="entry name" value="Ribosomal_uS10"/>
</dbReference>
<dbReference type="InterPro" id="IPR040055">
    <property type="entry name" value="Ribosomal_uS10m"/>
</dbReference>
<gene>
    <name evidence="9" type="ORF">SARC_14418</name>
</gene>
<evidence type="ECO:0000256" key="5">
    <source>
        <dbReference type="ARBA" id="ARBA00023274"/>
    </source>
</evidence>
<evidence type="ECO:0000256" key="4">
    <source>
        <dbReference type="ARBA" id="ARBA00023128"/>
    </source>
</evidence>
<dbReference type="STRING" id="667725.A0A0L0F8H7"/>
<accession>A0A0L0F8H7</accession>
<feature type="domain" description="Small ribosomal subunit protein uS10" evidence="8">
    <location>
        <begin position="28"/>
        <end position="125"/>
    </location>
</feature>
<evidence type="ECO:0000256" key="2">
    <source>
        <dbReference type="ARBA" id="ARBA00007102"/>
    </source>
</evidence>
<dbReference type="Proteomes" id="UP000054560">
    <property type="component" value="Unassembled WGS sequence"/>
</dbReference>
<dbReference type="PANTHER" id="PTHR13334">
    <property type="entry name" value="MITOCHONDRIAL 28S RIBOSOMAL PROTEIN S10"/>
    <property type="match status" value="1"/>
</dbReference>
<keyword evidence="3" id="KW-0689">Ribosomal protein</keyword>
<evidence type="ECO:0000259" key="8">
    <source>
        <dbReference type="SMART" id="SM01403"/>
    </source>
</evidence>
<protein>
    <recommendedName>
        <fullName evidence="6">Small ribosomal subunit protein uS10m</fullName>
    </recommendedName>
    <alternativeName>
        <fullName evidence="7">28S ribosomal protein S10, mitochondrial</fullName>
    </alternativeName>
</protein>
<evidence type="ECO:0000313" key="10">
    <source>
        <dbReference type="Proteomes" id="UP000054560"/>
    </source>
</evidence>
<keyword evidence="5" id="KW-0687">Ribonucleoprotein</keyword>
<dbReference type="GO" id="GO:0003735">
    <property type="term" value="F:structural constituent of ribosome"/>
    <property type="evidence" value="ECO:0007669"/>
    <property type="project" value="InterPro"/>
</dbReference>
<evidence type="ECO:0000256" key="1">
    <source>
        <dbReference type="ARBA" id="ARBA00004173"/>
    </source>
</evidence>
<dbReference type="AlphaFoldDB" id="A0A0L0F8H7"/>
<dbReference type="GO" id="GO:0005763">
    <property type="term" value="C:mitochondrial small ribosomal subunit"/>
    <property type="evidence" value="ECO:0007669"/>
    <property type="project" value="InterPro"/>
</dbReference>
<dbReference type="SMART" id="SM01403">
    <property type="entry name" value="Ribosomal_S10"/>
    <property type="match status" value="1"/>
</dbReference>
<dbReference type="eggNOG" id="KOG3321">
    <property type="taxonomic scope" value="Eukaryota"/>
</dbReference>